<dbReference type="PANTHER" id="PTHR37166">
    <property type="entry name" value="PROTEIN FLAG"/>
    <property type="match status" value="1"/>
</dbReference>
<evidence type="ECO:0000313" key="2">
    <source>
        <dbReference type="EMBL" id="OEH87030.1"/>
    </source>
</evidence>
<keyword evidence="3" id="KW-1185">Reference proteome</keyword>
<sequence length="105" mass="12167">MRSEQREQDKQKNVSKTAEAQGNSTNMQQQVNEEDLIKAIEKANESFKGKNARFEYSIHEETKKIMVKIVNPTNDEVIKEIPSEKILDMVAKIWEMSGLLVDEKR</sequence>
<evidence type="ECO:0000256" key="1">
    <source>
        <dbReference type="SAM" id="MobiDB-lite"/>
    </source>
</evidence>
<name>A0A1E5LA72_9FIRM</name>
<comment type="caution">
    <text evidence="2">The sequence shown here is derived from an EMBL/GenBank/DDBJ whole genome shotgun (WGS) entry which is preliminary data.</text>
</comment>
<reference evidence="2 3" key="1">
    <citation type="submission" date="2016-09" db="EMBL/GenBank/DDBJ databases">
        <title>Desulfuribacillus arsenicus sp. nov., an obligately anaerobic, dissimilatory arsenic- and antimonate-reducing bacterium isolated from anoxic sediments.</title>
        <authorList>
            <person name="Abin C.A."/>
            <person name="Hollibaugh J.T."/>
        </authorList>
    </citation>
    <scope>NUCLEOTIDE SEQUENCE [LARGE SCALE GENOMIC DNA]</scope>
    <source>
        <strain evidence="2 3">MLFW-2</strain>
    </source>
</reference>
<dbReference type="Pfam" id="PF03646">
    <property type="entry name" value="FlaG"/>
    <property type="match status" value="1"/>
</dbReference>
<dbReference type="InterPro" id="IPR005186">
    <property type="entry name" value="FlaG"/>
</dbReference>
<protein>
    <recommendedName>
        <fullName evidence="4">Flagellar biosynthesis protein FlaG</fullName>
    </recommendedName>
</protein>
<dbReference type="Proteomes" id="UP000095255">
    <property type="component" value="Unassembled WGS sequence"/>
</dbReference>
<proteinExistence type="predicted"/>
<feature type="compositionally biased region" description="Polar residues" evidence="1">
    <location>
        <begin position="14"/>
        <end position="31"/>
    </location>
</feature>
<dbReference type="InterPro" id="IPR035924">
    <property type="entry name" value="FlaG-like_sf"/>
</dbReference>
<dbReference type="PANTHER" id="PTHR37166:SF1">
    <property type="entry name" value="PROTEIN FLAG"/>
    <property type="match status" value="1"/>
</dbReference>
<gene>
    <name evidence="2" type="ORF">BHU72_00385</name>
</gene>
<dbReference type="Gene3D" id="3.30.160.170">
    <property type="entry name" value="FlaG-like"/>
    <property type="match status" value="1"/>
</dbReference>
<evidence type="ECO:0000313" key="3">
    <source>
        <dbReference type="Proteomes" id="UP000095255"/>
    </source>
</evidence>
<organism evidence="2 3">
    <name type="scientific">Desulfuribacillus stibiiarsenatis</name>
    <dbReference type="NCBI Taxonomy" id="1390249"/>
    <lineage>
        <taxon>Bacteria</taxon>
        <taxon>Bacillati</taxon>
        <taxon>Bacillota</taxon>
        <taxon>Desulfuribacillia</taxon>
        <taxon>Desulfuribacillales</taxon>
        <taxon>Desulfuribacillaceae</taxon>
        <taxon>Desulfuribacillus</taxon>
    </lineage>
</organism>
<accession>A0A1E5LA72</accession>
<dbReference type="OrthoDB" id="9799867at2"/>
<dbReference type="EMBL" id="MJAT01000001">
    <property type="protein sequence ID" value="OEH87030.1"/>
    <property type="molecule type" value="Genomic_DNA"/>
</dbReference>
<dbReference type="SUPFAM" id="SSF160214">
    <property type="entry name" value="FlaG-like"/>
    <property type="match status" value="1"/>
</dbReference>
<dbReference type="AlphaFoldDB" id="A0A1E5LA72"/>
<evidence type="ECO:0008006" key="4">
    <source>
        <dbReference type="Google" id="ProtNLM"/>
    </source>
</evidence>
<feature type="region of interest" description="Disordered" evidence="1">
    <location>
        <begin position="1"/>
        <end position="31"/>
    </location>
</feature>
<dbReference type="STRING" id="1390249.BHU72_00385"/>
<feature type="compositionally biased region" description="Basic and acidic residues" evidence="1">
    <location>
        <begin position="1"/>
        <end position="12"/>
    </location>
</feature>